<protein>
    <submittedName>
        <fullName evidence="2">Putative membrane protein</fullName>
    </submittedName>
</protein>
<keyword evidence="3" id="KW-1185">Reference proteome</keyword>
<evidence type="ECO:0000259" key="1">
    <source>
        <dbReference type="Pfam" id="PF13628"/>
    </source>
</evidence>
<name>A0A1I6L0L5_9SPHN</name>
<dbReference type="EMBL" id="FOZG01000002">
    <property type="protein sequence ID" value="SFR97023.1"/>
    <property type="molecule type" value="Genomic_DNA"/>
</dbReference>
<dbReference type="RefSeq" id="WP_165611275.1">
    <property type="nucleotide sequence ID" value="NZ_FOZG01000002.1"/>
</dbReference>
<dbReference type="PANTHER" id="PTHR38593">
    <property type="entry name" value="BLR2558 PROTEIN"/>
    <property type="match status" value="1"/>
</dbReference>
<sequence>MMSYTNSNQDAGGLKQFVNKVGDAVGGMMGTASAATMGATNAETFVASAGAGDLYEIAAARIALQKAQRADVRTHAEMMIEHHTTSAHQLRSALRSTEVTSASPGLSVPTTPDTRRQTLLDHLAEAPADAFDDTYLDQQKLAHQETLTLLDGYGRHGDNPQLASYARGGAPMVQRHLRMIETMRG</sequence>
<proteinExistence type="predicted"/>
<dbReference type="AlphaFoldDB" id="A0A1I6L0L5"/>
<evidence type="ECO:0000313" key="3">
    <source>
        <dbReference type="Proteomes" id="UP000198824"/>
    </source>
</evidence>
<feature type="domain" description="DUF4142" evidence="1">
    <location>
        <begin position="42"/>
        <end position="183"/>
    </location>
</feature>
<dbReference type="PANTHER" id="PTHR38593:SF1">
    <property type="entry name" value="BLR2558 PROTEIN"/>
    <property type="match status" value="1"/>
</dbReference>
<reference evidence="2 3" key="1">
    <citation type="submission" date="2016-10" db="EMBL/GenBank/DDBJ databases">
        <authorList>
            <person name="de Groot N.N."/>
        </authorList>
    </citation>
    <scope>NUCLEOTIDE SEQUENCE [LARGE SCALE GENOMIC DNA]</scope>
    <source>
        <strain evidence="2 3">S5-249</strain>
    </source>
</reference>
<evidence type="ECO:0000313" key="2">
    <source>
        <dbReference type="EMBL" id="SFR97023.1"/>
    </source>
</evidence>
<dbReference type="Proteomes" id="UP000198824">
    <property type="component" value="Unassembled WGS sequence"/>
</dbReference>
<organism evidence="2 3">
    <name type="scientific">Sphingomonas jatrophae</name>
    <dbReference type="NCBI Taxonomy" id="1166337"/>
    <lineage>
        <taxon>Bacteria</taxon>
        <taxon>Pseudomonadati</taxon>
        <taxon>Pseudomonadota</taxon>
        <taxon>Alphaproteobacteria</taxon>
        <taxon>Sphingomonadales</taxon>
        <taxon>Sphingomonadaceae</taxon>
        <taxon>Sphingomonas</taxon>
    </lineage>
</organism>
<dbReference type="STRING" id="1166337.SAMN05192580_2109"/>
<dbReference type="Pfam" id="PF13628">
    <property type="entry name" value="DUF4142"/>
    <property type="match status" value="1"/>
</dbReference>
<dbReference type="InterPro" id="IPR012347">
    <property type="entry name" value="Ferritin-like"/>
</dbReference>
<dbReference type="Gene3D" id="1.20.1260.10">
    <property type="match status" value="1"/>
</dbReference>
<accession>A0A1I6L0L5</accession>
<dbReference type="InterPro" id="IPR025419">
    <property type="entry name" value="DUF4142"/>
</dbReference>
<gene>
    <name evidence="2" type="ORF">SAMN05192580_2109</name>
</gene>